<dbReference type="PANTHER" id="PTHR46414:SF3">
    <property type="entry name" value="G-PROTEIN COUPLED RECEPTOR-ASSOCIATED SORTING PROTEIN 1"/>
    <property type="match status" value="1"/>
</dbReference>
<feature type="domain" description="Armadillo repeat-containing" evidence="3">
    <location>
        <begin position="1103"/>
        <end position="1304"/>
    </location>
</feature>
<dbReference type="Ensembl" id="ENSMSIT00000024615.1">
    <property type="protein sequence ID" value="ENSMSIP00000019469.1"/>
    <property type="gene ID" value="ENSMSIG00000016570.1"/>
</dbReference>
<feature type="region of interest" description="Disordered" evidence="2">
    <location>
        <begin position="310"/>
        <end position="342"/>
    </location>
</feature>
<feature type="compositionally biased region" description="Basic residues" evidence="2">
    <location>
        <begin position="211"/>
        <end position="226"/>
    </location>
</feature>
<comment type="similarity">
    <text evidence="1">Belongs to the GPRASP family.</text>
</comment>
<keyword evidence="5" id="KW-1185">Reference proteome</keyword>
<proteinExistence type="inferred from homology"/>
<feature type="region of interest" description="Disordered" evidence="2">
    <location>
        <begin position="460"/>
        <end position="485"/>
    </location>
</feature>
<dbReference type="InterPro" id="IPR043374">
    <property type="entry name" value="GASP1-3"/>
</dbReference>
<feature type="compositionally biased region" description="Basic residues" evidence="2">
    <location>
        <begin position="316"/>
        <end position="325"/>
    </location>
</feature>
<reference evidence="4" key="2">
    <citation type="submission" date="2025-09" db="UniProtKB">
        <authorList>
            <consortium name="Ensembl"/>
        </authorList>
    </citation>
    <scope>IDENTIFICATION</scope>
</reference>
<evidence type="ECO:0000313" key="5">
    <source>
        <dbReference type="Proteomes" id="UP000694415"/>
    </source>
</evidence>
<feature type="region of interest" description="Disordered" evidence="2">
    <location>
        <begin position="362"/>
        <end position="396"/>
    </location>
</feature>
<dbReference type="Pfam" id="PF04826">
    <property type="entry name" value="Arm_2"/>
    <property type="match status" value="1"/>
</dbReference>
<accession>A0A8C6HC61</accession>
<dbReference type="GO" id="GO:0005634">
    <property type="term" value="C:nucleus"/>
    <property type="evidence" value="ECO:0007669"/>
    <property type="project" value="TreeGrafter"/>
</dbReference>
<evidence type="ECO:0000256" key="1">
    <source>
        <dbReference type="ARBA" id="ARBA00011013"/>
    </source>
</evidence>
<dbReference type="PANTHER" id="PTHR46414">
    <property type="entry name" value="PROTEIN BHLHB9-RELATED"/>
    <property type="match status" value="1"/>
</dbReference>
<feature type="compositionally biased region" description="Polar residues" evidence="2">
    <location>
        <begin position="461"/>
        <end position="484"/>
    </location>
</feature>
<evidence type="ECO:0000256" key="2">
    <source>
        <dbReference type="SAM" id="MobiDB-lite"/>
    </source>
</evidence>
<evidence type="ECO:0000313" key="4">
    <source>
        <dbReference type="Ensembl" id="ENSMSIP00000019469.1"/>
    </source>
</evidence>
<feature type="compositionally biased region" description="Low complexity" evidence="2">
    <location>
        <begin position="21"/>
        <end position="33"/>
    </location>
</feature>
<dbReference type="Proteomes" id="UP000694415">
    <property type="component" value="Unplaced"/>
</dbReference>
<dbReference type="SUPFAM" id="SSF48371">
    <property type="entry name" value="ARM repeat"/>
    <property type="match status" value="1"/>
</dbReference>
<evidence type="ECO:0000259" key="3">
    <source>
        <dbReference type="Pfam" id="PF04826"/>
    </source>
</evidence>
<dbReference type="InterPro" id="IPR016024">
    <property type="entry name" value="ARM-type_fold"/>
</dbReference>
<feature type="region of interest" description="Disordered" evidence="2">
    <location>
        <begin position="1"/>
        <end position="75"/>
    </location>
</feature>
<protein>
    <submittedName>
        <fullName evidence="4">G protein-coupled receptor associated sorting protein 1</fullName>
    </submittedName>
</protein>
<reference evidence="4" key="1">
    <citation type="submission" date="2025-08" db="UniProtKB">
        <authorList>
            <consortium name="Ensembl"/>
        </authorList>
    </citation>
    <scope>IDENTIFICATION</scope>
</reference>
<sequence>MTRAEVEPGAQAKAENKPGDENANAAEVEPEAPLVVRPKVRTQIMTGARPKVKSKGTPGARPKGETSTPGGAYAKCKPKAIPIARSKHDAQVWAPNKFRGESMSKMGKQCQISAADPPLLSNDSGMVAQAKCLPVDRELANMDTESIPKKANSPAGFQPSFGSEEGTNMGSWYRPRPVPKGEAYENSDFKWADKPSGSPSFWNRDEASTRFRPRKSMKANNRFRHMAKQEANTMPRHKNKQEFYNISSSDSEDESGKTPWFWPKDKTKVWSKPKEEPNSRSWFRSKKEVRVESTSGSECENPTKSLFWSGEEAKSRSKPRARKGVNMRARQQAKREACSDAMSAAIDTNKKESWFLPEEKANAFSKSKTKKEPRTRAVPKEEVKTKTRASTKQEARPEEEVLVGAWFWDTQESTMADRISIKTTFVEEEPIVGDWFWSEEEASVDSETCHTSRPRAKEEQVSSFCLGSGKKSSMESGPKATSKSMPVAKEDEVVIGSWFWADDEEINLQADDESIFGSWFWGTGENSLRSVGVNCEKMPKAGEKEVTDSWFWAGDVNTEAEVEEQARSASTKATIFVPWFWSEKQPNMDLGSEPCSDIMAGAEEEPIIGPWFWAKVDNSVEAEVNSKSSLEDEEEPIRSPWFGARDQTDMKYAAGVRYKPMAEAEDANKKSCVWAKEPCLYPTNRECLKSTLGEKEDTVDPWLWSNNYPRTKTITGSWLWAAEEGNIDDETGEKIKLPTLEDNAFNSWFWKENEETIVEAPNREESRPEAEEEDIIGSWFWAGDEDRFQPAAKINEENKIASEDKDTVGSWFWGNEEASLEAVRRGTFESAPGIKEEKVTGSWFWTDKAKVGAGSQTVETGSETEEEAIFESLIWAAKKDSMQAGVKRVSKPKDEGDITVGSWLWSSDKATKEAKTLIVSEASPENGKESVVKFGSRAKDEVINKTGSGDNCKHSTEAETIVGAWFWEGDEASFESNPVPVCKAICEPESSAEHEPDPSRRPQSWDEVTVQFKPGPWGKAGFPPMNPFRFPKEAASLFAEMFGGKPKLVEVGPERVPEPQFPFQYDPSYRSVREIREHLKARESAQPENWSCNCIQCELRIGSEEFEELLLLMDRNRDPFIHEISKIAMGMRGASQFTRDFIRNSGVVSLIEALLNYPSSRVRTRFLENMVRMAPPYPDLNMIETYVCQICEDTFDYDLDSPDQLSGLTMITHLTATSDYHKVVVNYLAGFFYLLNSGNTKTRFHVLKLLLNLSENLVMTKRLLVTDSVSEFMDLINREESDENIQIVLAIFETISKHIQKEALFSDDDDDDDDDEEDAVNLEPFISAFREAEKIAKELKRKPGNQKAP</sequence>
<name>A0A8C6HC61_MUSSI</name>
<dbReference type="GO" id="GO:0008333">
    <property type="term" value="P:endosome to lysosome transport"/>
    <property type="evidence" value="ECO:0007669"/>
    <property type="project" value="Ensembl"/>
</dbReference>
<feature type="compositionally biased region" description="Basic and acidic residues" evidence="2">
    <location>
        <begin position="370"/>
        <end position="396"/>
    </location>
</feature>
<dbReference type="GO" id="GO:1990172">
    <property type="term" value="P:G protein-coupled receptor catabolic process"/>
    <property type="evidence" value="ECO:0007669"/>
    <property type="project" value="Ensembl"/>
</dbReference>
<dbReference type="InterPro" id="IPR006911">
    <property type="entry name" value="ARM-rpt_dom"/>
</dbReference>
<dbReference type="GeneTree" id="ENSGT00940000163396"/>
<feature type="compositionally biased region" description="Basic and acidic residues" evidence="2">
    <location>
        <begin position="263"/>
        <end position="278"/>
    </location>
</feature>
<organism evidence="4 5">
    <name type="scientific">Mus spicilegus</name>
    <name type="common">Mound-building mouse</name>
    <dbReference type="NCBI Taxonomy" id="10103"/>
    <lineage>
        <taxon>Eukaryota</taxon>
        <taxon>Metazoa</taxon>
        <taxon>Chordata</taxon>
        <taxon>Craniata</taxon>
        <taxon>Vertebrata</taxon>
        <taxon>Euteleostomi</taxon>
        <taxon>Mammalia</taxon>
        <taxon>Eutheria</taxon>
        <taxon>Euarchontoglires</taxon>
        <taxon>Glires</taxon>
        <taxon>Rodentia</taxon>
        <taxon>Myomorpha</taxon>
        <taxon>Muroidea</taxon>
        <taxon>Muridae</taxon>
        <taxon>Murinae</taxon>
        <taxon>Mus</taxon>
        <taxon>Mus</taxon>
    </lineage>
</organism>
<feature type="region of interest" description="Disordered" evidence="2">
    <location>
        <begin position="145"/>
        <end position="281"/>
    </location>
</feature>
<dbReference type="GO" id="GO:0005829">
    <property type="term" value="C:cytosol"/>
    <property type="evidence" value="ECO:0007669"/>
    <property type="project" value="Ensembl"/>
</dbReference>